<organism evidence="2 3">
    <name type="scientific">Cerrena zonata</name>
    <dbReference type="NCBI Taxonomy" id="2478898"/>
    <lineage>
        <taxon>Eukaryota</taxon>
        <taxon>Fungi</taxon>
        <taxon>Dikarya</taxon>
        <taxon>Basidiomycota</taxon>
        <taxon>Agaricomycotina</taxon>
        <taxon>Agaricomycetes</taxon>
        <taxon>Polyporales</taxon>
        <taxon>Cerrenaceae</taxon>
        <taxon>Cerrena</taxon>
    </lineage>
</organism>
<dbReference type="AlphaFoldDB" id="A0AAW0GQF7"/>
<feature type="compositionally biased region" description="Low complexity" evidence="1">
    <location>
        <begin position="66"/>
        <end position="75"/>
    </location>
</feature>
<proteinExistence type="predicted"/>
<dbReference type="Proteomes" id="UP001385951">
    <property type="component" value="Unassembled WGS sequence"/>
</dbReference>
<evidence type="ECO:0000256" key="1">
    <source>
        <dbReference type="SAM" id="MobiDB-lite"/>
    </source>
</evidence>
<accession>A0AAW0GQF7</accession>
<reference evidence="2 3" key="1">
    <citation type="submission" date="2022-09" db="EMBL/GenBank/DDBJ databases">
        <authorList>
            <person name="Palmer J.M."/>
        </authorList>
    </citation>
    <scope>NUCLEOTIDE SEQUENCE [LARGE SCALE GENOMIC DNA]</scope>
    <source>
        <strain evidence="2 3">DSM 7382</strain>
    </source>
</reference>
<name>A0AAW0GQF7_9APHY</name>
<evidence type="ECO:0000313" key="3">
    <source>
        <dbReference type="Proteomes" id="UP001385951"/>
    </source>
</evidence>
<feature type="compositionally biased region" description="Polar residues" evidence="1">
    <location>
        <begin position="50"/>
        <end position="64"/>
    </location>
</feature>
<dbReference type="EMBL" id="JASBNA010000005">
    <property type="protein sequence ID" value="KAK7691794.1"/>
    <property type="molecule type" value="Genomic_DNA"/>
</dbReference>
<feature type="region of interest" description="Disordered" evidence="1">
    <location>
        <begin position="28"/>
        <end position="110"/>
    </location>
</feature>
<evidence type="ECO:0000313" key="2">
    <source>
        <dbReference type="EMBL" id="KAK7691794.1"/>
    </source>
</evidence>
<feature type="compositionally biased region" description="Pro residues" evidence="1">
    <location>
        <begin position="92"/>
        <end position="103"/>
    </location>
</feature>
<gene>
    <name evidence="2" type="ORF">QCA50_005197</name>
</gene>
<feature type="compositionally biased region" description="Basic and acidic residues" evidence="1">
    <location>
        <begin position="28"/>
        <end position="40"/>
    </location>
</feature>
<keyword evidence="3" id="KW-1185">Reference proteome</keyword>
<comment type="caution">
    <text evidence="2">The sequence shown here is derived from an EMBL/GenBank/DDBJ whole genome shotgun (WGS) entry which is preliminary data.</text>
</comment>
<sequence>MNSVNMDDQMAYLVEMMSLSNITPKRDLANERLSSRHDAVMSDSSDSEDSTYAPSQPVSLNPANSPEPTVSTSTYPPSPYPVVPSTNSQPTHPTPPLPTPPASRDPSGCGYLQHIHTQLQSGQYNTTGGDYLETIFTHREALFAYPHAHRTCSLGFVDLAGLLEAREWRADREGDSEAVAAFRHEAVMVGSWTGF</sequence>
<protein>
    <submittedName>
        <fullName evidence="2">Uncharacterized protein</fullName>
    </submittedName>
</protein>